<sequence length="164" mass="18712">MGWHDFAVVWILRRQLEGLSLEHQELKLSGCRFRANVFPWQEAVPIHKCSEAKIDLQNNKGSIYFSRPAVGLDKNGFQFQWYWNLAGPFLLNSSFGTHSSKDKTACNMRPIGMQAAEPAADEKERQNENGESYQKGTVDQIRRGTMGSHREARSENSQILQNRG</sequence>
<gene>
    <name evidence="2" type="ORF">PXEA_LOCUS26172</name>
</gene>
<feature type="compositionally biased region" description="Polar residues" evidence="1">
    <location>
        <begin position="155"/>
        <end position="164"/>
    </location>
</feature>
<dbReference type="AlphaFoldDB" id="A0A448XBB3"/>
<name>A0A448XBB3_9PLAT</name>
<accession>A0A448XBB3</accession>
<keyword evidence="3" id="KW-1185">Reference proteome</keyword>
<feature type="region of interest" description="Disordered" evidence="1">
    <location>
        <begin position="116"/>
        <end position="164"/>
    </location>
</feature>
<reference evidence="2" key="1">
    <citation type="submission" date="2018-11" db="EMBL/GenBank/DDBJ databases">
        <authorList>
            <consortium name="Pathogen Informatics"/>
        </authorList>
    </citation>
    <scope>NUCLEOTIDE SEQUENCE</scope>
</reference>
<evidence type="ECO:0000313" key="2">
    <source>
        <dbReference type="EMBL" id="VEL32732.1"/>
    </source>
</evidence>
<evidence type="ECO:0000313" key="3">
    <source>
        <dbReference type="Proteomes" id="UP000784294"/>
    </source>
</evidence>
<proteinExistence type="predicted"/>
<dbReference type="EMBL" id="CAAALY010244572">
    <property type="protein sequence ID" value="VEL32732.1"/>
    <property type="molecule type" value="Genomic_DNA"/>
</dbReference>
<comment type="caution">
    <text evidence="2">The sequence shown here is derived from an EMBL/GenBank/DDBJ whole genome shotgun (WGS) entry which is preliminary data.</text>
</comment>
<dbReference type="Proteomes" id="UP000784294">
    <property type="component" value="Unassembled WGS sequence"/>
</dbReference>
<protein>
    <submittedName>
        <fullName evidence="2">Uncharacterized protein</fullName>
    </submittedName>
</protein>
<evidence type="ECO:0000256" key="1">
    <source>
        <dbReference type="SAM" id="MobiDB-lite"/>
    </source>
</evidence>
<organism evidence="2 3">
    <name type="scientific">Protopolystoma xenopodis</name>
    <dbReference type="NCBI Taxonomy" id="117903"/>
    <lineage>
        <taxon>Eukaryota</taxon>
        <taxon>Metazoa</taxon>
        <taxon>Spiralia</taxon>
        <taxon>Lophotrochozoa</taxon>
        <taxon>Platyhelminthes</taxon>
        <taxon>Monogenea</taxon>
        <taxon>Polyopisthocotylea</taxon>
        <taxon>Polystomatidea</taxon>
        <taxon>Polystomatidae</taxon>
        <taxon>Protopolystoma</taxon>
    </lineage>
</organism>